<feature type="transmembrane region" description="Helical" evidence="2">
    <location>
        <begin position="61"/>
        <end position="80"/>
    </location>
</feature>
<proteinExistence type="predicted"/>
<dbReference type="PANTHER" id="PTHR32361">
    <property type="entry name" value="FERRIC/CUPRIC REDUCTASE TRANSMEMBRANE COMPONENT"/>
    <property type="match status" value="1"/>
</dbReference>
<organism evidence="4 5">
    <name type="scientific">Pyricularia oryzae (strain 70-15 / ATCC MYA-4617 / FGSC 8958)</name>
    <name type="common">Rice blast fungus</name>
    <name type="synonym">Magnaporthe oryzae</name>
    <dbReference type="NCBI Taxonomy" id="242507"/>
    <lineage>
        <taxon>Eukaryota</taxon>
        <taxon>Fungi</taxon>
        <taxon>Dikarya</taxon>
        <taxon>Ascomycota</taxon>
        <taxon>Pezizomycotina</taxon>
        <taxon>Sordariomycetes</taxon>
        <taxon>Sordariomycetidae</taxon>
        <taxon>Magnaporthales</taxon>
        <taxon>Pyriculariaceae</taxon>
        <taxon>Pyricularia</taxon>
    </lineage>
</organism>
<dbReference type="eggNOG" id="KOG0039">
    <property type="taxonomic scope" value="Eukaryota"/>
</dbReference>
<evidence type="ECO:0000256" key="2">
    <source>
        <dbReference type="SAM" id="Phobius"/>
    </source>
</evidence>
<keyword evidence="2" id="KW-0472">Membrane</keyword>
<dbReference type="InterPro" id="IPR013112">
    <property type="entry name" value="FAD-bd_8"/>
</dbReference>
<dbReference type="CDD" id="cd06186">
    <property type="entry name" value="NOX_Duox_like_FAD_NADP"/>
    <property type="match status" value="1"/>
</dbReference>
<dbReference type="HOGENOM" id="CLU_763072_0_0_1"/>
<dbReference type="EMBL" id="CM001236">
    <property type="protein sequence ID" value="EHA47149.1"/>
    <property type="molecule type" value="Genomic_DNA"/>
</dbReference>
<name>G4NGJ2_PYRO7</name>
<gene>
    <name evidence="4" type="ORF">MGG_14894</name>
</gene>
<dbReference type="InterPro" id="IPR039261">
    <property type="entry name" value="FNR_nucleotide-bd"/>
</dbReference>
<evidence type="ECO:0000313" key="5">
    <source>
        <dbReference type="Proteomes" id="UP000009058"/>
    </source>
</evidence>
<dbReference type="Pfam" id="PF08022">
    <property type="entry name" value="FAD_binding_8"/>
    <property type="match status" value="1"/>
</dbReference>
<dbReference type="SUPFAM" id="SSF52343">
    <property type="entry name" value="Ferredoxin reductase-like, C-terminal NADP-linked domain"/>
    <property type="match status" value="1"/>
</dbReference>
<dbReference type="Proteomes" id="UP000009058">
    <property type="component" value="Chromosome 6"/>
</dbReference>
<dbReference type="PANTHER" id="PTHR32361:SF26">
    <property type="entry name" value="FAD-BINDING 8 DOMAIN-CONTAINING PROTEIN-RELATED"/>
    <property type="match status" value="1"/>
</dbReference>
<dbReference type="GO" id="GO:0005886">
    <property type="term" value="C:plasma membrane"/>
    <property type="evidence" value="ECO:0007669"/>
    <property type="project" value="TreeGrafter"/>
</dbReference>
<protein>
    <recommendedName>
        <fullName evidence="3">FAD-binding 8 domain-containing protein</fullName>
    </recommendedName>
</protein>
<dbReference type="RefSeq" id="XP_003719516.1">
    <property type="nucleotide sequence ID" value="XM_003719468.1"/>
</dbReference>
<dbReference type="Gene3D" id="3.40.50.80">
    <property type="entry name" value="Nucleotide-binding domain of ferredoxin-NADP reductase (FNR) module"/>
    <property type="match status" value="1"/>
</dbReference>
<dbReference type="GO" id="GO:0006826">
    <property type="term" value="P:iron ion transport"/>
    <property type="evidence" value="ECO:0007669"/>
    <property type="project" value="TreeGrafter"/>
</dbReference>
<evidence type="ECO:0000259" key="3">
    <source>
        <dbReference type="Pfam" id="PF08022"/>
    </source>
</evidence>
<dbReference type="GO" id="GO:0000293">
    <property type="term" value="F:ferric-chelate reductase activity"/>
    <property type="evidence" value="ECO:0007669"/>
    <property type="project" value="TreeGrafter"/>
</dbReference>
<sequence>MDSAVQRYALCVGGLLLLLLTARFIYRYRCHLHPLLLAFHSDLLIDLLGASRHLYFFFHRISAWVTAILTAFHSIGMIVNGQSFSFNSLSNILAFSYINLTIPSLGASSSIQSHPFVVTSWSKDRQKSLDLFVERRRGFTRKLHLADSQDGRHAIVSGPFGRRISLLEFDFVLLLASGYGIAAQAAYLRELVSRGNKQKAHFVWLISKRDIINPAGQWLLNPVLNQDTKKARSITAPLQTLLTGLQMILISIFDNVGSLEGTPSAADSTVAKTFGGRARLYQGKPGLKAIIRKGMQDCLGEERSRNNRLLLLVSATLEARLHVKRALRSYLQELKAGSDSRTSYGSHNQSVDVSIEELDFQPK</sequence>
<keyword evidence="5" id="KW-1185">Reference proteome</keyword>
<dbReference type="InParanoid" id="G4NGJ2"/>
<dbReference type="GeneID" id="12985981"/>
<dbReference type="OrthoDB" id="4494341at2759"/>
<dbReference type="AlphaFoldDB" id="G4NGJ2"/>
<reference key="2">
    <citation type="submission" date="2011-05" db="EMBL/GenBank/DDBJ databases">
        <title>The Genome Sequence of Magnaporthe oryzae 70-15.</title>
        <authorList>
            <consortium name="The Broad Institute Genome Sequencing Platform"/>
            <person name="Ma L.-J."/>
            <person name="Dead R."/>
            <person name="Young S.K."/>
            <person name="Zeng Q."/>
            <person name="Gargeya S."/>
            <person name="Fitzgerald M."/>
            <person name="Haas B."/>
            <person name="Abouelleil A."/>
            <person name="Alvarado L."/>
            <person name="Arachchi H.M."/>
            <person name="Berlin A."/>
            <person name="Brown A."/>
            <person name="Chapman S.B."/>
            <person name="Chen Z."/>
            <person name="Dunbar C."/>
            <person name="Freedman E."/>
            <person name="Gearin G."/>
            <person name="Gellesch M."/>
            <person name="Goldberg J."/>
            <person name="Griggs A."/>
            <person name="Gujja S."/>
            <person name="Heiman D."/>
            <person name="Howarth C."/>
            <person name="Larson L."/>
            <person name="Lui A."/>
            <person name="MacDonald P.J.P."/>
            <person name="Mehta T."/>
            <person name="Montmayeur A."/>
            <person name="Murphy C."/>
            <person name="Neiman D."/>
            <person name="Pearson M."/>
            <person name="Priest M."/>
            <person name="Roberts A."/>
            <person name="Saif S."/>
            <person name="Shea T."/>
            <person name="Shenoy N."/>
            <person name="Sisk P."/>
            <person name="Stolte C."/>
            <person name="Sykes S."/>
            <person name="Yandava C."/>
            <person name="Wortman J."/>
            <person name="Nusbaum C."/>
            <person name="Birren B."/>
        </authorList>
    </citation>
    <scope>NUCLEOTIDE SEQUENCE</scope>
    <source>
        <strain>70-15</strain>
    </source>
</reference>
<keyword evidence="2" id="KW-0812">Transmembrane</keyword>
<dbReference type="InterPro" id="IPR051410">
    <property type="entry name" value="Ferric/Cupric_Reductase"/>
</dbReference>
<keyword evidence="1" id="KW-0813">Transport</keyword>
<dbReference type="GO" id="GO:0015677">
    <property type="term" value="P:copper ion import"/>
    <property type="evidence" value="ECO:0007669"/>
    <property type="project" value="TreeGrafter"/>
</dbReference>
<feature type="domain" description="FAD-binding 8" evidence="3">
    <location>
        <begin position="96"/>
        <end position="145"/>
    </location>
</feature>
<dbReference type="VEuPathDB" id="FungiDB:MGG_14894"/>
<dbReference type="GO" id="GO:0006879">
    <property type="term" value="P:intracellular iron ion homeostasis"/>
    <property type="evidence" value="ECO:0007669"/>
    <property type="project" value="TreeGrafter"/>
</dbReference>
<keyword evidence="2" id="KW-1133">Transmembrane helix</keyword>
<dbReference type="KEGG" id="mgr:MGG_14894"/>
<reference evidence="4 5" key="1">
    <citation type="journal article" date="2005" name="Nature">
        <title>The genome sequence of the rice blast fungus Magnaporthe grisea.</title>
        <authorList>
            <person name="Dean R.A."/>
            <person name="Talbot N.J."/>
            <person name="Ebbole D.J."/>
            <person name="Farman M.L."/>
            <person name="Mitchell T.K."/>
            <person name="Orbach M.J."/>
            <person name="Thon M."/>
            <person name="Kulkarni R."/>
            <person name="Xu J.R."/>
            <person name="Pan H."/>
            <person name="Read N.D."/>
            <person name="Lee Y.H."/>
            <person name="Carbone I."/>
            <person name="Brown D."/>
            <person name="Oh Y.Y."/>
            <person name="Donofrio N."/>
            <person name="Jeong J.S."/>
            <person name="Soanes D.M."/>
            <person name="Djonovic S."/>
            <person name="Kolomiets E."/>
            <person name="Rehmeyer C."/>
            <person name="Li W."/>
            <person name="Harding M."/>
            <person name="Kim S."/>
            <person name="Lebrun M.H."/>
            <person name="Bohnert H."/>
            <person name="Coughlan S."/>
            <person name="Butler J."/>
            <person name="Calvo S."/>
            <person name="Ma L.J."/>
            <person name="Nicol R."/>
            <person name="Purcell S."/>
            <person name="Nusbaum C."/>
            <person name="Galagan J.E."/>
            <person name="Birren B.W."/>
        </authorList>
    </citation>
    <scope>NUCLEOTIDE SEQUENCE [LARGE SCALE GENOMIC DNA]</scope>
    <source>
        <strain evidence="5">70-15 / ATCC MYA-4617 / FGSC 8958</strain>
    </source>
</reference>
<accession>G4NGJ2</accession>
<evidence type="ECO:0000256" key="1">
    <source>
        <dbReference type="ARBA" id="ARBA00022448"/>
    </source>
</evidence>
<feature type="transmembrane region" description="Helical" evidence="2">
    <location>
        <begin position="6"/>
        <end position="26"/>
    </location>
</feature>
<evidence type="ECO:0000313" key="4">
    <source>
        <dbReference type="EMBL" id="EHA47149.1"/>
    </source>
</evidence>